<accession>A0AAD9Y5X9</accession>
<reference evidence="1" key="1">
    <citation type="submission" date="2023-02" db="EMBL/GenBank/DDBJ databases">
        <title>Colletotrichum kahawae CIFC_Que2 genome sequencing and assembly.</title>
        <authorList>
            <person name="Baroncelli R."/>
        </authorList>
    </citation>
    <scope>NUCLEOTIDE SEQUENCE</scope>
    <source>
        <strain evidence="1">CIFC_Que2</strain>
    </source>
</reference>
<evidence type="ECO:0000313" key="2">
    <source>
        <dbReference type="Proteomes" id="UP001281614"/>
    </source>
</evidence>
<comment type="caution">
    <text evidence="1">The sequence shown here is derived from an EMBL/GenBank/DDBJ whole genome shotgun (WGS) entry which is preliminary data.</text>
</comment>
<keyword evidence="2" id="KW-1185">Reference proteome</keyword>
<dbReference type="Proteomes" id="UP001281614">
    <property type="component" value="Unassembled WGS sequence"/>
</dbReference>
<evidence type="ECO:0000313" key="1">
    <source>
        <dbReference type="EMBL" id="KAK2738544.1"/>
    </source>
</evidence>
<sequence length="291" mass="34260">MDSMVQLSNIPESVLPSSGSTYGSTDDWYLALAEMHIATLLFQHNDMVSSEDDCRCKYVARQLFRRLAKQRRLSSFGFAEDNWSARSTTNKPKLAMPPRSGSFRLWNDHFRPVTVLVDESDLVLGVIDWEFTYAAPTQFVLDPPWWLLLEWPEEWTDGIEEWARLYETRLEIWLSALEEAEGEMDPGSFRLSTCMRDSWETGRFWLNYAAKDNWAFDSIYWKYLDDLFFGARDNEVPPEKLWETRLHLLTDEEQAAMEPLVRIKMAESKERTLVDWKDDEARQRMSSFLFD</sequence>
<proteinExistence type="predicted"/>
<organism evidence="1 2">
    <name type="scientific">Colletotrichum kahawae</name>
    <name type="common">Coffee berry disease fungus</name>
    <dbReference type="NCBI Taxonomy" id="34407"/>
    <lineage>
        <taxon>Eukaryota</taxon>
        <taxon>Fungi</taxon>
        <taxon>Dikarya</taxon>
        <taxon>Ascomycota</taxon>
        <taxon>Pezizomycotina</taxon>
        <taxon>Sordariomycetes</taxon>
        <taxon>Hypocreomycetidae</taxon>
        <taxon>Glomerellales</taxon>
        <taxon>Glomerellaceae</taxon>
        <taxon>Colletotrichum</taxon>
        <taxon>Colletotrichum gloeosporioides species complex</taxon>
    </lineage>
</organism>
<dbReference type="EMBL" id="VYYT01000380">
    <property type="protein sequence ID" value="KAK2738544.1"/>
    <property type="molecule type" value="Genomic_DNA"/>
</dbReference>
<name>A0AAD9Y5X9_COLKA</name>
<protein>
    <submittedName>
        <fullName evidence="1">Phosphotransferase family protein</fullName>
    </submittedName>
</protein>
<dbReference type="AlphaFoldDB" id="A0AAD9Y5X9"/>
<gene>
    <name evidence="1" type="ORF">CKAH01_18752</name>
</gene>